<dbReference type="InterPro" id="IPR011330">
    <property type="entry name" value="Glyco_hydro/deAcase_b/a-brl"/>
</dbReference>
<name>A0A547Q6Q1_9RHOB</name>
<evidence type="ECO:0000256" key="2">
    <source>
        <dbReference type="ARBA" id="ARBA00010973"/>
    </source>
</evidence>
<feature type="domain" description="NodB homology" evidence="5">
    <location>
        <begin position="20"/>
        <end position="289"/>
    </location>
</feature>
<evidence type="ECO:0000313" key="6">
    <source>
        <dbReference type="EMBL" id="TRD22058.1"/>
    </source>
</evidence>
<dbReference type="Gene3D" id="3.20.20.370">
    <property type="entry name" value="Glycoside hydrolase/deacetylase"/>
    <property type="match status" value="1"/>
</dbReference>
<sequence length="289" mass="32587">MTGGGLFLSIDFEDFAHDLKRDLGLWDTGPLRLDALWRCYEIIDRFLAGYSARATFFCTGVIADQAPDLVRRIAADGHEVACHYHFHDEMDRQETSETARSLARAKAALETAANTPVLGFRAPKFRIRKDDPAQYREVERLFAYDSSLCVATKAEVTAFRGRMGLTSLHILPIYSAPPTRSFPALNLGGTYLKLFPRVLTDRLITGAEAEGMVPHIYLHPYEFASEGEFLLSRNELSGLGQRKAAYWRLRQHQWNTVGNRSLLTKLKKICDSRPPRGRLCDHLSELAVA</sequence>
<comment type="similarity">
    <text evidence="2">Belongs to the polysaccharide deacetylase family.</text>
</comment>
<accession>A0A547Q6Q1</accession>
<keyword evidence="7" id="KW-1185">Reference proteome</keyword>
<dbReference type="OrthoDB" id="9784220at2"/>
<gene>
    <name evidence="6" type="ORF">FEV53_06720</name>
</gene>
<comment type="caution">
    <text evidence="6">The sequence shown here is derived from an EMBL/GenBank/DDBJ whole genome shotgun (WGS) entry which is preliminary data.</text>
</comment>
<dbReference type="Pfam" id="PF01522">
    <property type="entry name" value="Polysacc_deac_1"/>
    <property type="match status" value="1"/>
</dbReference>
<dbReference type="RefSeq" id="WP_142834047.1">
    <property type="nucleotide sequence ID" value="NZ_VFSV01000008.1"/>
</dbReference>
<proteinExistence type="inferred from homology"/>
<dbReference type="GO" id="GO:0016810">
    <property type="term" value="F:hydrolase activity, acting on carbon-nitrogen (but not peptide) bonds"/>
    <property type="evidence" value="ECO:0007669"/>
    <property type="project" value="InterPro"/>
</dbReference>
<dbReference type="EMBL" id="VFSV01000008">
    <property type="protein sequence ID" value="TRD22058.1"/>
    <property type="molecule type" value="Genomic_DNA"/>
</dbReference>
<dbReference type="AlphaFoldDB" id="A0A547Q6Q1"/>
<dbReference type="InterPro" id="IPR002509">
    <property type="entry name" value="NODB_dom"/>
</dbReference>
<protein>
    <recommendedName>
        <fullName evidence="3">Chitooligosaccharide deacetylase</fullName>
    </recommendedName>
    <alternativeName>
        <fullName evidence="4">Nodulation protein B</fullName>
    </alternativeName>
</protein>
<reference evidence="6 7" key="1">
    <citation type="submission" date="2019-06" db="EMBL/GenBank/DDBJ databases">
        <title>Paenimaribius caenipelagi gen. nov., sp. nov., isolated from a tidal flat.</title>
        <authorList>
            <person name="Yoon J.-H."/>
        </authorList>
    </citation>
    <scope>NUCLEOTIDE SEQUENCE [LARGE SCALE GENOMIC DNA]</scope>
    <source>
        <strain evidence="6 7">JBTF-M29</strain>
    </source>
</reference>
<evidence type="ECO:0000313" key="7">
    <source>
        <dbReference type="Proteomes" id="UP000318590"/>
    </source>
</evidence>
<evidence type="ECO:0000256" key="3">
    <source>
        <dbReference type="ARBA" id="ARBA00020071"/>
    </source>
</evidence>
<organism evidence="6 7">
    <name type="scientific">Palleronia caenipelagi</name>
    <dbReference type="NCBI Taxonomy" id="2489174"/>
    <lineage>
        <taxon>Bacteria</taxon>
        <taxon>Pseudomonadati</taxon>
        <taxon>Pseudomonadota</taxon>
        <taxon>Alphaproteobacteria</taxon>
        <taxon>Rhodobacterales</taxon>
        <taxon>Roseobacteraceae</taxon>
        <taxon>Palleronia</taxon>
    </lineage>
</organism>
<dbReference type="PANTHER" id="PTHR47561">
    <property type="entry name" value="POLYSACCHARIDE DEACETYLASE FAMILY PROTEIN (AFU_ORTHOLOGUE AFUA_6G05030)"/>
    <property type="match status" value="1"/>
</dbReference>
<dbReference type="GO" id="GO:0005975">
    <property type="term" value="P:carbohydrate metabolic process"/>
    <property type="evidence" value="ECO:0007669"/>
    <property type="project" value="InterPro"/>
</dbReference>
<evidence type="ECO:0000256" key="1">
    <source>
        <dbReference type="ARBA" id="ARBA00003236"/>
    </source>
</evidence>
<dbReference type="PANTHER" id="PTHR47561:SF1">
    <property type="entry name" value="POLYSACCHARIDE DEACETYLASE FAMILY PROTEIN (AFU_ORTHOLOGUE AFUA_6G05030)"/>
    <property type="match status" value="1"/>
</dbReference>
<dbReference type="Proteomes" id="UP000318590">
    <property type="component" value="Unassembled WGS sequence"/>
</dbReference>
<evidence type="ECO:0000259" key="5">
    <source>
        <dbReference type="PROSITE" id="PS51677"/>
    </source>
</evidence>
<dbReference type="PROSITE" id="PS51677">
    <property type="entry name" value="NODB"/>
    <property type="match status" value="1"/>
</dbReference>
<evidence type="ECO:0000256" key="4">
    <source>
        <dbReference type="ARBA" id="ARBA00032976"/>
    </source>
</evidence>
<dbReference type="SUPFAM" id="SSF88713">
    <property type="entry name" value="Glycoside hydrolase/deacetylase"/>
    <property type="match status" value="1"/>
</dbReference>
<comment type="function">
    <text evidence="1">Is involved in generating a small heat-stable compound (Nod), an acylated oligomer of N-acetylglucosamine, that stimulates mitosis in various plant protoplasts.</text>
</comment>